<dbReference type="Pfam" id="PF07653">
    <property type="entry name" value="SH3_2"/>
    <property type="match status" value="1"/>
</dbReference>
<dbReference type="Gene3D" id="2.30.30.40">
    <property type="entry name" value="SH3 Domains"/>
    <property type="match status" value="3"/>
</dbReference>
<accession>A0A8J2S1C1</accession>
<evidence type="ECO:0000256" key="2">
    <source>
        <dbReference type="PROSITE-ProRule" id="PRU00192"/>
    </source>
</evidence>
<dbReference type="InterPro" id="IPR001452">
    <property type="entry name" value="SH3_domain"/>
</dbReference>
<feature type="compositionally biased region" description="Polar residues" evidence="3">
    <location>
        <begin position="167"/>
        <end position="180"/>
    </location>
</feature>
<feature type="region of interest" description="Disordered" evidence="3">
    <location>
        <begin position="131"/>
        <end position="245"/>
    </location>
</feature>
<evidence type="ECO:0000259" key="4">
    <source>
        <dbReference type="PROSITE" id="PS50002"/>
    </source>
</evidence>
<keyword evidence="1 2" id="KW-0728">SH3 domain</keyword>
<evidence type="ECO:0000313" key="5">
    <source>
        <dbReference type="EMBL" id="CAH0109577.1"/>
    </source>
</evidence>
<evidence type="ECO:0000256" key="1">
    <source>
        <dbReference type="ARBA" id="ARBA00022443"/>
    </source>
</evidence>
<dbReference type="FunFam" id="2.30.30.40:FF:000270">
    <property type="entry name" value="Blast:Tyrosine-protein kinase Src-1"/>
    <property type="match status" value="1"/>
</dbReference>
<dbReference type="PROSITE" id="PS50002">
    <property type="entry name" value="SH3"/>
    <property type="match status" value="3"/>
</dbReference>
<proteinExistence type="predicted"/>
<dbReference type="SMART" id="SM00326">
    <property type="entry name" value="SH3"/>
    <property type="match status" value="3"/>
</dbReference>
<organism evidence="5 6">
    <name type="scientific">Daphnia galeata</name>
    <dbReference type="NCBI Taxonomy" id="27404"/>
    <lineage>
        <taxon>Eukaryota</taxon>
        <taxon>Metazoa</taxon>
        <taxon>Ecdysozoa</taxon>
        <taxon>Arthropoda</taxon>
        <taxon>Crustacea</taxon>
        <taxon>Branchiopoda</taxon>
        <taxon>Diplostraca</taxon>
        <taxon>Cladocera</taxon>
        <taxon>Anomopoda</taxon>
        <taxon>Daphniidae</taxon>
        <taxon>Daphnia</taxon>
    </lineage>
</organism>
<reference evidence="5" key="1">
    <citation type="submission" date="2021-11" db="EMBL/GenBank/DDBJ databases">
        <authorList>
            <person name="Schell T."/>
        </authorList>
    </citation>
    <scope>NUCLEOTIDE SEQUENCE</scope>
    <source>
        <strain evidence="5">M5</strain>
    </source>
</reference>
<sequence>MAFLCPVRIRRGKKKKADDKDTIRPPGMGRITGSASIETLVRVGIEKENGLSPDSKMIVLHDFTPCVDDELEVKQGNVVNVLYQENDWVYVIGEDQREGFIPHSYCAPYTPHLGEMTLTVKKKLPRDLGIPNATDINNGSAGGPGGGGGGGTSSGISGNNGGGGEGTNQHNTTINSTRSSFFPPGTLALGDGSDNESYGTKSLMPANSPIQSMHGQQPQQQPSRHVQSSSTQSLNSQLSHPDIHPFFKDPSGRYIVLYTFIARDENDVSVERGEFVTVLNREDPDWYWVVRSDGQEGFVPSAFVYPAEAIQSHVTQACGSPVPAMSNLNNSNNMPTSPTGSDDMRYQHGTELVMLYDYKAQAPDDLSVRRGDWVYADLNNQTVDGWLWAFAPKSRKYGFIPKAYARPPAMTSL</sequence>
<dbReference type="AlphaFoldDB" id="A0A8J2S1C1"/>
<dbReference type="Proteomes" id="UP000789390">
    <property type="component" value="Unassembled WGS sequence"/>
</dbReference>
<dbReference type="CDD" id="cd00174">
    <property type="entry name" value="SH3"/>
    <property type="match status" value="3"/>
</dbReference>
<dbReference type="EMBL" id="CAKKLH010000292">
    <property type="protein sequence ID" value="CAH0109577.1"/>
    <property type="molecule type" value="Genomic_DNA"/>
</dbReference>
<name>A0A8J2S1C1_9CRUS</name>
<evidence type="ECO:0000313" key="6">
    <source>
        <dbReference type="Proteomes" id="UP000789390"/>
    </source>
</evidence>
<dbReference type="SUPFAM" id="SSF50044">
    <property type="entry name" value="SH3-domain"/>
    <property type="match status" value="3"/>
</dbReference>
<gene>
    <name evidence="5" type="ORF">DGAL_LOCUS13058</name>
</gene>
<dbReference type="Pfam" id="PF00018">
    <property type="entry name" value="SH3_1"/>
    <property type="match status" value="1"/>
</dbReference>
<dbReference type="PANTHER" id="PTHR14167">
    <property type="entry name" value="SH3 DOMAIN-CONTAINING"/>
    <property type="match status" value="1"/>
</dbReference>
<evidence type="ECO:0000256" key="3">
    <source>
        <dbReference type="SAM" id="MobiDB-lite"/>
    </source>
</evidence>
<keyword evidence="6" id="KW-1185">Reference proteome</keyword>
<dbReference type="InterPro" id="IPR036028">
    <property type="entry name" value="SH3-like_dom_sf"/>
</dbReference>
<dbReference type="FunFam" id="2.30.30.40:FF:000222">
    <property type="entry name" value="SH3 domain-containing protein Dlish"/>
    <property type="match status" value="1"/>
</dbReference>
<dbReference type="InterPro" id="IPR050384">
    <property type="entry name" value="Endophilin_SH3RF"/>
</dbReference>
<dbReference type="PANTHER" id="PTHR14167:SF116">
    <property type="entry name" value="CAP, ISOFORM AC"/>
    <property type="match status" value="1"/>
</dbReference>
<dbReference type="OrthoDB" id="9991832at2759"/>
<feature type="compositionally biased region" description="Gly residues" evidence="3">
    <location>
        <begin position="140"/>
        <end position="166"/>
    </location>
</feature>
<feature type="domain" description="SH3" evidence="4">
    <location>
        <begin position="249"/>
        <end position="309"/>
    </location>
</feature>
<protein>
    <recommendedName>
        <fullName evidence="4">SH3 domain-containing protein</fullName>
    </recommendedName>
</protein>
<feature type="domain" description="SH3" evidence="4">
    <location>
        <begin position="347"/>
        <end position="410"/>
    </location>
</feature>
<feature type="compositionally biased region" description="Low complexity" evidence="3">
    <location>
        <begin position="211"/>
        <end position="239"/>
    </location>
</feature>
<comment type="caution">
    <text evidence="5">The sequence shown here is derived from an EMBL/GenBank/DDBJ whole genome shotgun (WGS) entry which is preliminary data.</text>
</comment>
<feature type="domain" description="SH3" evidence="4">
    <location>
        <begin position="52"/>
        <end position="111"/>
    </location>
</feature>